<dbReference type="Proteomes" id="UP000075531">
    <property type="component" value="Unassembled WGS sequence"/>
</dbReference>
<comment type="similarity">
    <text evidence="7 8">Belongs to the SelA family.</text>
</comment>
<protein>
    <recommendedName>
        <fullName evidence="8">L-seryl-tRNA(Sec) selenium transferase</fullName>
        <ecNumber evidence="8">2.9.1.1</ecNumber>
    </recommendedName>
    <alternativeName>
        <fullName evidence="8">Selenocysteine synthase</fullName>
        <shortName evidence="8">Sec synthase</shortName>
    </alternativeName>
    <alternativeName>
        <fullName evidence="8">Selenocysteinyl-tRNA(Sec) synthase</fullName>
    </alternativeName>
</protein>
<comment type="function">
    <text evidence="8">Converts seryl-tRNA(Sec) to selenocysteinyl-tRNA(Sec) required for selenoprotein biosynthesis.</text>
</comment>
<dbReference type="GO" id="GO:0004125">
    <property type="term" value="F:L-seryl-tRNA(Sec) selenium transferase activity"/>
    <property type="evidence" value="ECO:0007669"/>
    <property type="project" value="UniProtKB-UniRule"/>
</dbReference>
<comment type="caution">
    <text evidence="11">The sequence shown here is derived from an EMBL/GenBank/DDBJ whole genome shotgun (WGS) entry which is preliminary data.</text>
</comment>
<evidence type="ECO:0000256" key="7">
    <source>
        <dbReference type="ARBA" id="ARBA00044507"/>
    </source>
</evidence>
<dbReference type="InterPro" id="IPR015424">
    <property type="entry name" value="PyrdxlP-dep_Trfase"/>
</dbReference>
<dbReference type="PANTHER" id="PTHR32328">
    <property type="entry name" value="L-SERYL-TRNA(SEC) SELENIUM TRANSFERASE"/>
    <property type="match status" value="1"/>
</dbReference>
<evidence type="ECO:0000256" key="9">
    <source>
        <dbReference type="PIRSR" id="PIRSR618319-50"/>
    </source>
</evidence>
<dbReference type="InterPro" id="IPR018319">
    <property type="entry name" value="SelA-like"/>
</dbReference>
<keyword evidence="5 8" id="KW-0648">Protein biosynthesis</keyword>
<evidence type="ECO:0000313" key="11">
    <source>
        <dbReference type="EMBL" id="KYH34504.1"/>
    </source>
</evidence>
<dbReference type="AlphaFoldDB" id="A0A151B3K7"/>
<comment type="pathway">
    <text evidence="8">Aminoacyl-tRNA biosynthesis; selenocysteinyl-tRNA(Sec) biosynthesis; selenocysteinyl-tRNA(Sec) from L-seryl-tRNA(Sec) (bacterial route): step 1/1.</text>
</comment>
<comment type="catalytic activity">
    <reaction evidence="8">
        <text>L-seryl-tRNA(Sec) + selenophosphate + H(+) = L-selenocysteinyl-tRNA(Sec) + phosphate</text>
        <dbReference type="Rhea" id="RHEA:22728"/>
        <dbReference type="Rhea" id="RHEA-COMP:9742"/>
        <dbReference type="Rhea" id="RHEA-COMP:9743"/>
        <dbReference type="ChEBI" id="CHEBI:15378"/>
        <dbReference type="ChEBI" id="CHEBI:16144"/>
        <dbReference type="ChEBI" id="CHEBI:43474"/>
        <dbReference type="ChEBI" id="CHEBI:78533"/>
        <dbReference type="ChEBI" id="CHEBI:78573"/>
        <dbReference type="EC" id="2.9.1.1"/>
    </reaction>
</comment>
<dbReference type="InterPro" id="IPR004534">
    <property type="entry name" value="SelA_trans"/>
</dbReference>
<evidence type="ECO:0000259" key="10">
    <source>
        <dbReference type="Pfam" id="PF12390"/>
    </source>
</evidence>
<dbReference type="GO" id="GO:0001717">
    <property type="term" value="P:conversion of seryl-tRNAsec to selenocys-tRNAsec"/>
    <property type="evidence" value="ECO:0007669"/>
    <property type="project" value="UniProtKB-UniRule"/>
</dbReference>
<dbReference type="SUPFAM" id="SSF53383">
    <property type="entry name" value="PLP-dependent transferases"/>
    <property type="match status" value="1"/>
</dbReference>
<feature type="modified residue" description="N6-(pyridoxal phosphate)lysine" evidence="8 9">
    <location>
        <position position="292"/>
    </location>
</feature>
<dbReference type="GO" id="GO:0001514">
    <property type="term" value="P:selenocysteine incorporation"/>
    <property type="evidence" value="ECO:0007669"/>
    <property type="project" value="UniProtKB-UniRule"/>
</dbReference>
<dbReference type="Gene3D" id="3.90.1150.180">
    <property type="match status" value="1"/>
</dbReference>
<evidence type="ECO:0000256" key="8">
    <source>
        <dbReference type="HAMAP-Rule" id="MF_00423"/>
    </source>
</evidence>
<dbReference type="Pfam" id="PF03841">
    <property type="entry name" value="SelA"/>
    <property type="match status" value="1"/>
</dbReference>
<proteinExistence type="inferred from homology"/>
<evidence type="ECO:0000256" key="5">
    <source>
        <dbReference type="ARBA" id="ARBA00022917"/>
    </source>
</evidence>
<accession>A0A151B3K7</accession>
<keyword evidence="6 8" id="KW-0711">Selenium</keyword>
<evidence type="ECO:0000256" key="4">
    <source>
        <dbReference type="ARBA" id="ARBA00022898"/>
    </source>
</evidence>
<dbReference type="NCBIfam" id="TIGR00474">
    <property type="entry name" value="selA"/>
    <property type="match status" value="1"/>
</dbReference>
<dbReference type="UniPathway" id="UPA00906">
    <property type="reaction ID" value="UER00896"/>
</dbReference>
<evidence type="ECO:0000256" key="6">
    <source>
        <dbReference type="ARBA" id="ARBA00023266"/>
    </source>
</evidence>
<dbReference type="PANTHER" id="PTHR32328:SF0">
    <property type="entry name" value="L-SERYL-TRNA(SEC) SELENIUM TRANSFERASE"/>
    <property type="match status" value="1"/>
</dbReference>
<keyword evidence="12" id="KW-1185">Reference proteome</keyword>
<comment type="subcellular location">
    <subcellularLocation>
        <location evidence="8">Cytoplasm</location>
    </subcellularLocation>
</comment>
<dbReference type="RefSeq" id="WP_066824976.1">
    <property type="nucleotide sequence ID" value="NZ_LTBA01000015.1"/>
</dbReference>
<dbReference type="InterPro" id="IPR025862">
    <property type="entry name" value="SelA_trans_N_dom"/>
</dbReference>
<keyword evidence="4 8" id="KW-0663">Pyridoxal phosphate</keyword>
<evidence type="ECO:0000313" key="12">
    <source>
        <dbReference type="Proteomes" id="UP000075531"/>
    </source>
</evidence>
<dbReference type="Pfam" id="PF12390">
    <property type="entry name" value="Se-cys_synth_N"/>
    <property type="match status" value="1"/>
</dbReference>
<dbReference type="GO" id="GO:0005737">
    <property type="term" value="C:cytoplasm"/>
    <property type="evidence" value="ECO:0007669"/>
    <property type="project" value="UniProtKB-SubCell"/>
</dbReference>
<keyword evidence="2 8" id="KW-0963">Cytoplasm</keyword>
<sequence length="463" mass="52440">MNKELLRRLPKVDELLNQEKIKKYLNITMRNIIVDSIRETICNYRNMIIKGRIDAFTNEDIINSVIMTIEEKDEFRLRKVINATGTVIHTNMGRSLLSKGAVERVIDVVENYNNLEYDINKGKRGLRYSHIEEIITKITGAEAAMVVNNNASAVMLVLSTLCYEKEAIVSRGQLVEIGGSFRVPEVMKLSGAKLVEVGTTNRTHLFDYENNISEDTGVLLKVHTSNYKILGFTEEVPLDELVELGKEHNIPVIEDIGSGVLVDFSKYGFAYEPTVQESIKKGVDVVTFSGDKMLGGPQAGIIVGKKKYIDKMKKNQLTRALRIDKMTLAALEGTLKYYLDEEEAIKNIPTLSMILADKDDIMKKAQKLKEMLEKSLRNYDFNISADFSMVGGGSMPTEKVDTYVIRIKSKKIATEKLEYLLRMNKIPIIVRVCNDEIILDLRTIFEKDFNTILDAFQNAESKL</sequence>
<dbReference type="InterPro" id="IPR015421">
    <property type="entry name" value="PyrdxlP-dep_Trfase_major"/>
</dbReference>
<reference evidence="11 12" key="1">
    <citation type="submission" date="2016-02" db="EMBL/GenBank/DDBJ databases">
        <title>Genome sequence of Clostridium tepidiprofundi DSM 19306.</title>
        <authorList>
            <person name="Poehlein A."/>
            <person name="Daniel R."/>
        </authorList>
    </citation>
    <scope>NUCLEOTIDE SEQUENCE [LARGE SCALE GENOMIC DNA]</scope>
    <source>
        <strain evidence="11 12">DSM 19306</strain>
    </source>
</reference>
<dbReference type="PATRIC" id="fig|1121338.3.peg.1596"/>
<dbReference type="EMBL" id="LTBA01000015">
    <property type="protein sequence ID" value="KYH34504.1"/>
    <property type="molecule type" value="Genomic_DNA"/>
</dbReference>
<gene>
    <name evidence="8 11" type="primary">selA</name>
    <name evidence="11" type="ORF">CLTEP_15520</name>
</gene>
<dbReference type="HAMAP" id="MF_00423">
    <property type="entry name" value="SelA"/>
    <property type="match status" value="1"/>
</dbReference>
<dbReference type="Gene3D" id="3.40.640.10">
    <property type="entry name" value="Type I PLP-dependent aspartate aminotransferase-like (Major domain)"/>
    <property type="match status" value="1"/>
</dbReference>
<dbReference type="EC" id="2.9.1.1" evidence="8"/>
<name>A0A151B3K7_9CLOT</name>
<keyword evidence="3 8" id="KW-0808">Transferase</keyword>
<evidence type="ECO:0000256" key="2">
    <source>
        <dbReference type="ARBA" id="ARBA00022490"/>
    </source>
</evidence>
<feature type="domain" description="L-seryl-tRNA selenium transferase N-terminal" evidence="10">
    <location>
        <begin position="6"/>
        <end position="44"/>
    </location>
</feature>
<evidence type="ECO:0000256" key="1">
    <source>
        <dbReference type="ARBA" id="ARBA00001933"/>
    </source>
</evidence>
<evidence type="ECO:0000256" key="3">
    <source>
        <dbReference type="ARBA" id="ARBA00022679"/>
    </source>
</evidence>
<dbReference type="STRING" id="1121338.CLTEP_15520"/>
<comment type="cofactor">
    <cofactor evidence="1 8 9">
        <name>pyridoxal 5'-phosphate</name>
        <dbReference type="ChEBI" id="CHEBI:597326"/>
    </cofactor>
</comment>
<organism evidence="11 12">
    <name type="scientific">Clostridium tepidiprofundi DSM 19306</name>
    <dbReference type="NCBI Taxonomy" id="1121338"/>
    <lineage>
        <taxon>Bacteria</taxon>
        <taxon>Bacillati</taxon>
        <taxon>Bacillota</taxon>
        <taxon>Clostridia</taxon>
        <taxon>Eubacteriales</taxon>
        <taxon>Clostridiaceae</taxon>
        <taxon>Clostridium</taxon>
    </lineage>
</organism>